<comment type="caution">
    <text evidence="12">The sequence shown here is derived from an EMBL/GenBank/DDBJ whole genome shotgun (WGS) entry which is preliminary data.</text>
</comment>
<accession>A0ABU5ILH0</accession>
<gene>
    <name evidence="12" type="ORF">SM757_24470</name>
</gene>
<evidence type="ECO:0000256" key="4">
    <source>
        <dbReference type="ARBA" id="ARBA00022475"/>
    </source>
</evidence>
<feature type="compositionally biased region" description="Basic and acidic residues" evidence="10">
    <location>
        <begin position="123"/>
        <end position="135"/>
    </location>
</feature>
<dbReference type="InterPro" id="IPR006260">
    <property type="entry name" value="TonB/TolA_C"/>
</dbReference>
<dbReference type="Gene3D" id="3.30.1150.10">
    <property type="match status" value="1"/>
</dbReference>
<keyword evidence="6" id="KW-0812">Transmembrane</keyword>
<dbReference type="NCBIfam" id="TIGR01352">
    <property type="entry name" value="tonB_Cterm"/>
    <property type="match status" value="1"/>
</dbReference>
<evidence type="ECO:0000256" key="10">
    <source>
        <dbReference type="SAM" id="MobiDB-lite"/>
    </source>
</evidence>
<keyword evidence="13" id="KW-1185">Reference proteome</keyword>
<feature type="compositionally biased region" description="Low complexity" evidence="10">
    <location>
        <begin position="101"/>
        <end position="113"/>
    </location>
</feature>
<evidence type="ECO:0000256" key="1">
    <source>
        <dbReference type="ARBA" id="ARBA00004383"/>
    </source>
</evidence>
<dbReference type="RefSeq" id="WP_322467398.1">
    <property type="nucleotide sequence ID" value="NZ_JAXOJX010000049.1"/>
</dbReference>
<keyword evidence="9" id="KW-0472">Membrane</keyword>
<sequence>MSALLATGALARPAARPGARFPAPAERASAPAAQTGRAHDARGLAFSLLVHALLALAWLAFESFEPQPVRRESPLAVELFGMVSHRQVEQQQLGRDEGRAAADAAPPSAQAPQPRAPVPARPEAPKERHEKRLRSETASAAPSPVQVSEPAREPVAPPTAEEPAPAAMPAATGTPSSALGGEEQRLQQAVPMREPSADLIRQYLAGLKKAIQRRLAYPAQARAEGATGAPIVRFVITSAGEVLPGSLGIQRSSGHGALDEAALHAVRASVPLEAPPRQMAVVLTLSFAQEP</sequence>
<reference evidence="12 13" key="1">
    <citation type="submission" date="2023-11" db="EMBL/GenBank/DDBJ databases">
        <title>Draft genome of Azohydromonas lata strain H1 (DSM1123), a polyhydroxyalkanoate producer.</title>
        <authorList>
            <person name="Traversa D."/>
            <person name="D'Addabbo P."/>
            <person name="Pazzani C."/>
            <person name="Manzari C."/>
            <person name="Chiara M."/>
            <person name="Scrascia M."/>
        </authorList>
    </citation>
    <scope>NUCLEOTIDE SEQUENCE [LARGE SCALE GENOMIC DNA]</scope>
    <source>
        <strain evidence="12 13">H1</strain>
    </source>
</reference>
<keyword evidence="3" id="KW-0813">Transport</keyword>
<keyword evidence="7" id="KW-0653">Protein transport</keyword>
<protein>
    <submittedName>
        <fullName evidence="12">TonB family protein</fullName>
    </submittedName>
</protein>
<proteinExistence type="inferred from homology"/>
<dbReference type="PANTHER" id="PTHR33446">
    <property type="entry name" value="PROTEIN TONB-RELATED"/>
    <property type="match status" value="1"/>
</dbReference>
<evidence type="ECO:0000259" key="11">
    <source>
        <dbReference type="PROSITE" id="PS52015"/>
    </source>
</evidence>
<dbReference type="PROSITE" id="PS52015">
    <property type="entry name" value="TONB_CTD"/>
    <property type="match status" value="1"/>
</dbReference>
<keyword evidence="5" id="KW-0997">Cell inner membrane</keyword>
<name>A0ABU5ILH0_9BURK</name>
<comment type="similarity">
    <text evidence="2">Belongs to the TonB family.</text>
</comment>
<organism evidence="12 13">
    <name type="scientific">Azohydromonas lata</name>
    <dbReference type="NCBI Taxonomy" id="45677"/>
    <lineage>
        <taxon>Bacteria</taxon>
        <taxon>Pseudomonadati</taxon>
        <taxon>Pseudomonadota</taxon>
        <taxon>Betaproteobacteria</taxon>
        <taxon>Burkholderiales</taxon>
        <taxon>Sphaerotilaceae</taxon>
        <taxon>Azohydromonas</taxon>
    </lineage>
</organism>
<evidence type="ECO:0000256" key="3">
    <source>
        <dbReference type="ARBA" id="ARBA00022448"/>
    </source>
</evidence>
<dbReference type="EMBL" id="JAXOJX010000049">
    <property type="protein sequence ID" value="MDZ5459739.1"/>
    <property type="molecule type" value="Genomic_DNA"/>
</dbReference>
<evidence type="ECO:0000256" key="2">
    <source>
        <dbReference type="ARBA" id="ARBA00006555"/>
    </source>
</evidence>
<dbReference type="Pfam" id="PF03544">
    <property type="entry name" value="TonB_C"/>
    <property type="match status" value="1"/>
</dbReference>
<keyword evidence="8" id="KW-1133">Transmembrane helix</keyword>
<keyword evidence="4" id="KW-1003">Cell membrane</keyword>
<feature type="compositionally biased region" description="Low complexity" evidence="10">
    <location>
        <begin position="158"/>
        <end position="175"/>
    </location>
</feature>
<comment type="subcellular location">
    <subcellularLocation>
        <location evidence="1">Cell inner membrane</location>
        <topology evidence="1">Single-pass membrane protein</topology>
        <orientation evidence="1">Periplasmic side</orientation>
    </subcellularLocation>
</comment>
<evidence type="ECO:0000256" key="7">
    <source>
        <dbReference type="ARBA" id="ARBA00022927"/>
    </source>
</evidence>
<evidence type="ECO:0000256" key="9">
    <source>
        <dbReference type="ARBA" id="ARBA00023136"/>
    </source>
</evidence>
<dbReference type="SUPFAM" id="SSF74653">
    <property type="entry name" value="TolA/TonB C-terminal domain"/>
    <property type="match status" value="1"/>
</dbReference>
<feature type="region of interest" description="Disordered" evidence="10">
    <location>
        <begin position="88"/>
        <end position="189"/>
    </location>
</feature>
<evidence type="ECO:0000313" key="12">
    <source>
        <dbReference type="EMBL" id="MDZ5459739.1"/>
    </source>
</evidence>
<dbReference type="Proteomes" id="UP001293718">
    <property type="component" value="Unassembled WGS sequence"/>
</dbReference>
<evidence type="ECO:0000256" key="8">
    <source>
        <dbReference type="ARBA" id="ARBA00022989"/>
    </source>
</evidence>
<evidence type="ECO:0000256" key="5">
    <source>
        <dbReference type="ARBA" id="ARBA00022519"/>
    </source>
</evidence>
<evidence type="ECO:0000313" key="13">
    <source>
        <dbReference type="Proteomes" id="UP001293718"/>
    </source>
</evidence>
<feature type="domain" description="TonB C-terminal" evidence="11">
    <location>
        <begin position="202"/>
        <end position="291"/>
    </location>
</feature>
<dbReference type="InterPro" id="IPR051045">
    <property type="entry name" value="TonB-dependent_transducer"/>
</dbReference>
<evidence type="ECO:0000256" key="6">
    <source>
        <dbReference type="ARBA" id="ARBA00022692"/>
    </source>
</evidence>
<dbReference type="InterPro" id="IPR037682">
    <property type="entry name" value="TonB_C"/>
</dbReference>